<gene>
    <name evidence="2" type="ORF">BCF53_12225</name>
</gene>
<name>A0A4R3HWW1_9GAMM</name>
<comment type="similarity">
    <text evidence="1">Belongs to the HupJ family.</text>
</comment>
<dbReference type="Gene3D" id="3.30.1460.40">
    <property type="entry name" value="[NiFe]-hydrogenase assembly chaperone, HybE"/>
    <property type="match status" value="1"/>
</dbReference>
<dbReference type="RefSeq" id="WP_165901968.1">
    <property type="nucleotide sequence ID" value="NZ_SLZR01000022.1"/>
</dbReference>
<keyword evidence="3" id="KW-1185">Reference proteome</keyword>
<evidence type="ECO:0000256" key="1">
    <source>
        <dbReference type="ARBA" id="ARBA00006532"/>
    </source>
</evidence>
<reference evidence="2 3" key="1">
    <citation type="submission" date="2019-03" db="EMBL/GenBank/DDBJ databases">
        <title>Genomic Encyclopedia of Archaeal and Bacterial Type Strains, Phase II (KMG-II): from individual species to whole genera.</title>
        <authorList>
            <person name="Goeker M."/>
        </authorList>
    </citation>
    <scope>NUCLEOTIDE SEQUENCE [LARGE SCALE GENOMIC DNA]</scope>
    <source>
        <strain evidence="2 3">DSM 15388</strain>
    </source>
</reference>
<dbReference type="InterPro" id="IPR038530">
    <property type="entry name" value="NiFe-hyd_HybE_sf"/>
</dbReference>
<dbReference type="NCBIfam" id="TIGR03993">
    <property type="entry name" value="hydrog_HybE"/>
    <property type="match status" value="1"/>
</dbReference>
<protein>
    <submittedName>
        <fullName evidence="2">[NiFe] hydrogenase assembly HybE family chaperone</fullName>
    </submittedName>
</protein>
<accession>A0A4R3HWW1</accession>
<dbReference type="AlphaFoldDB" id="A0A4R3HWW1"/>
<dbReference type="Pfam" id="PF11939">
    <property type="entry name" value="NiFe-hyd_HybE"/>
    <property type="match status" value="1"/>
</dbReference>
<evidence type="ECO:0000313" key="3">
    <source>
        <dbReference type="Proteomes" id="UP000295793"/>
    </source>
</evidence>
<dbReference type="EMBL" id="SLZR01000022">
    <property type="protein sequence ID" value="TCS36751.1"/>
    <property type="molecule type" value="Genomic_DNA"/>
</dbReference>
<dbReference type="Proteomes" id="UP000295793">
    <property type="component" value="Unassembled WGS sequence"/>
</dbReference>
<dbReference type="InterPro" id="IPR023994">
    <property type="entry name" value="NiFe-hyd_HybE"/>
</dbReference>
<organism evidence="2 3">
    <name type="scientific">Reinekea marinisedimentorum</name>
    <dbReference type="NCBI Taxonomy" id="230495"/>
    <lineage>
        <taxon>Bacteria</taxon>
        <taxon>Pseudomonadati</taxon>
        <taxon>Pseudomonadota</taxon>
        <taxon>Gammaproteobacteria</taxon>
        <taxon>Oceanospirillales</taxon>
        <taxon>Saccharospirillaceae</taxon>
        <taxon>Reinekea</taxon>
    </lineage>
</organism>
<sequence>MPQNFTENPSALIEATFNQIHAEQMVGLPFINERLRVSAVGFTLFEGDWLGVLLTPWALNLMLLPGPDRHWQAFTVGEKIGLKLPSNDYTFIVGEHQALGQYLACSVRSPVKDIPGQKAGLQLAGDLSRLMTALPAVNVTEVDESRRRLLGGMMKQSAL</sequence>
<evidence type="ECO:0000313" key="2">
    <source>
        <dbReference type="EMBL" id="TCS36751.1"/>
    </source>
</evidence>
<comment type="caution">
    <text evidence="2">The sequence shown here is derived from an EMBL/GenBank/DDBJ whole genome shotgun (WGS) entry which is preliminary data.</text>
</comment>
<proteinExistence type="inferred from homology"/>